<evidence type="ECO:0000313" key="4">
    <source>
        <dbReference type="EMBL" id="MBC8317987.1"/>
    </source>
</evidence>
<dbReference type="GO" id="GO:0016491">
    <property type="term" value="F:oxidoreductase activity"/>
    <property type="evidence" value="ECO:0007669"/>
    <property type="project" value="UniProtKB-KW"/>
</dbReference>
<gene>
    <name evidence="4" type="ORF">H8E41_08770</name>
</gene>
<dbReference type="PANTHER" id="PTHR43734">
    <property type="entry name" value="PHYTOENE DESATURASE"/>
    <property type="match status" value="1"/>
</dbReference>
<dbReference type="Proteomes" id="UP000614424">
    <property type="component" value="Unassembled WGS sequence"/>
</dbReference>
<dbReference type="PANTHER" id="PTHR43734:SF7">
    <property type="entry name" value="4,4'-DIAPONEUROSPORENE OXYGENASE"/>
    <property type="match status" value="1"/>
</dbReference>
<protein>
    <submittedName>
        <fullName evidence="4">FAD-dependent oxidoreductase</fullName>
    </submittedName>
</protein>
<dbReference type="InterPro" id="IPR002937">
    <property type="entry name" value="Amino_oxidase"/>
</dbReference>
<organism evidence="4 5">
    <name type="scientific">Candidatus Desulfobia pelagia</name>
    <dbReference type="NCBI Taxonomy" id="2841692"/>
    <lineage>
        <taxon>Bacteria</taxon>
        <taxon>Pseudomonadati</taxon>
        <taxon>Thermodesulfobacteriota</taxon>
        <taxon>Desulfobulbia</taxon>
        <taxon>Desulfobulbales</taxon>
        <taxon>Desulfobulbaceae</taxon>
        <taxon>Candidatus Desulfobia</taxon>
    </lineage>
</organism>
<feature type="domain" description="Amine oxidase" evidence="3">
    <location>
        <begin position="15"/>
        <end position="267"/>
    </location>
</feature>
<dbReference type="SUPFAM" id="SSF51905">
    <property type="entry name" value="FAD/NAD(P)-binding domain"/>
    <property type="match status" value="1"/>
</dbReference>
<evidence type="ECO:0000256" key="1">
    <source>
        <dbReference type="ARBA" id="ARBA00006046"/>
    </source>
</evidence>
<dbReference type="Gene3D" id="3.50.50.60">
    <property type="entry name" value="FAD/NAD(P)-binding domain"/>
    <property type="match status" value="2"/>
</dbReference>
<evidence type="ECO:0000256" key="2">
    <source>
        <dbReference type="ARBA" id="ARBA00023002"/>
    </source>
</evidence>
<evidence type="ECO:0000313" key="5">
    <source>
        <dbReference type="Proteomes" id="UP000614424"/>
    </source>
</evidence>
<reference evidence="4 5" key="1">
    <citation type="submission" date="2020-08" db="EMBL/GenBank/DDBJ databases">
        <title>Bridging the membrane lipid divide: bacteria of the FCB group superphylum have the potential to synthesize archaeal ether lipids.</title>
        <authorList>
            <person name="Villanueva L."/>
            <person name="Von Meijenfeldt F.A.B."/>
            <person name="Westbye A.B."/>
            <person name="Yadav S."/>
            <person name="Hopmans E.C."/>
            <person name="Dutilh B.E."/>
            <person name="Sinninghe Damste J.S."/>
        </authorList>
    </citation>
    <scope>NUCLEOTIDE SEQUENCE [LARGE SCALE GENOMIC DNA]</scope>
    <source>
        <strain evidence="4">NIOZ-UU47</strain>
    </source>
</reference>
<dbReference type="InterPro" id="IPR036188">
    <property type="entry name" value="FAD/NAD-bd_sf"/>
</dbReference>
<evidence type="ECO:0000259" key="3">
    <source>
        <dbReference type="Pfam" id="PF01593"/>
    </source>
</evidence>
<proteinExistence type="inferred from homology"/>
<keyword evidence="2" id="KW-0560">Oxidoreductase</keyword>
<comment type="caution">
    <text evidence="4">The sequence shown here is derived from an EMBL/GenBank/DDBJ whole genome shotgun (WGS) entry which is preliminary data.</text>
</comment>
<dbReference type="EMBL" id="JACNJZ010000120">
    <property type="protein sequence ID" value="MBC8317987.1"/>
    <property type="molecule type" value="Genomic_DNA"/>
</dbReference>
<name>A0A8J6NED5_9BACT</name>
<sequence>MADSHYSLIIVGGGLSGLAAGIRFARFGESVLILEKHAIPGGLNSYYYRKNFLLETGLHAMTNYAAPKERQAPLNRLFRQLNLSRKQFNTHEQFSSRILFKDQLSLDFSNDISLLRENISAIFPHSIDSFDALLKFVQEYDPFTPREWISTRQTLNDYLKDPVLINMILLPLMVYGNSEEHDMDLGQFVIMFRSIFMEGFFRPDDTIKEFLDLLIDKFKSLGGEIRYKHGVSSFIQDGDAIKGVMLDNNKELYCDAIISTIGSPGTEKLLVGSPQSKHPVGQMSFVESIYILPHECKKTIVNDQTIIFYSLADDFDYCRPKHPIDSQWGVICFPENFKGLPPADHFQIRTTHAANYDLWKNVSRQEYKQMKGKYAQESRGVIEEIIGNFYQNVVYEDSFTPVTIEKFTGKECGAVYGSPLKVKDGRTAFNNLFVAGTDQGYLGIIGSMLSGVTVVNQHILSAG</sequence>
<comment type="similarity">
    <text evidence="1">Belongs to the carotenoid/retinoid oxidoreductase family.</text>
</comment>
<dbReference type="AlphaFoldDB" id="A0A8J6NED5"/>
<dbReference type="Pfam" id="PF01593">
    <property type="entry name" value="Amino_oxidase"/>
    <property type="match status" value="1"/>
</dbReference>
<accession>A0A8J6NED5</accession>